<feature type="non-terminal residue" evidence="1">
    <location>
        <position position="67"/>
    </location>
</feature>
<comment type="caution">
    <text evidence="1">The sequence shown here is derived from an EMBL/GenBank/DDBJ whole genome shotgun (WGS) entry which is preliminary data.</text>
</comment>
<dbReference type="AlphaFoldDB" id="A0A9P6MPG3"/>
<dbReference type="Proteomes" id="UP000703661">
    <property type="component" value="Unassembled WGS sequence"/>
</dbReference>
<reference evidence="1" key="1">
    <citation type="journal article" date="2020" name="Fungal Divers.">
        <title>Resolving the Mortierellaceae phylogeny through synthesis of multi-gene phylogenetics and phylogenomics.</title>
        <authorList>
            <person name="Vandepol N."/>
            <person name="Liber J."/>
            <person name="Desiro A."/>
            <person name="Na H."/>
            <person name="Kennedy M."/>
            <person name="Barry K."/>
            <person name="Grigoriev I.V."/>
            <person name="Miller A.N."/>
            <person name="O'Donnell K."/>
            <person name="Stajich J.E."/>
            <person name="Bonito G."/>
        </authorList>
    </citation>
    <scope>NUCLEOTIDE SEQUENCE</scope>
    <source>
        <strain evidence="1">NRRL 2769</strain>
    </source>
</reference>
<sequence>MTTCRTSILGPFNLELSVIAAERSPDEVMGIEAGAEGNSAAYLDAKVGEVSRALAPLKALKSVSKNT</sequence>
<gene>
    <name evidence="1" type="ORF">BGZ80_002405</name>
</gene>
<evidence type="ECO:0000313" key="1">
    <source>
        <dbReference type="EMBL" id="KAG0009426.1"/>
    </source>
</evidence>
<organism evidence="1 2">
    <name type="scientific">Entomortierella chlamydospora</name>
    <dbReference type="NCBI Taxonomy" id="101097"/>
    <lineage>
        <taxon>Eukaryota</taxon>
        <taxon>Fungi</taxon>
        <taxon>Fungi incertae sedis</taxon>
        <taxon>Mucoromycota</taxon>
        <taxon>Mortierellomycotina</taxon>
        <taxon>Mortierellomycetes</taxon>
        <taxon>Mortierellales</taxon>
        <taxon>Mortierellaceae</taxon>
        <taxon>Entomortierella</taxon>
    </lineage>
</organism>
<dbReference type="EMBL" id="JAAAID010001591">
    <property type="protein sequence ID" value="KAG0009426.1"/>
    <property type="molecule type" value="Genomic_DNA"/>
</dbReference>
<name>A0A9P6MPG3_9FUNG</name>
<keyword evidence="2" id="KW-1185">Reference proteome</keyword>
<accession>A0A9P6MPG3</accession>
<protein>
    <submittedName>
        <fullName evidence="1">Uncharacterized protein</fullName>
    </submittedName>
</protein>
<proteinExistence type="predicted"/>
<evidence type="ECO:0000313" key="2">
    <source>
        <dbReference type="Proteomes" id="UP000703661"/>
    </source>
</evidence>